<dbReference type="Proteomes" id="UP000044938">
    <property type="component" value="Unassembled WGS sequence"/>
</dbReference>
<accession>A0A654U6Y8</accession>
<dbReference type="EMBL" id="CGCX01002753">
    <property type="protein sequence ID" value="CFS15866.1"/>
    <property type="molecule type" value="Genomic_DNA"/>
</dbReference>
<organism evidence="2 5">
    <name type="scientific">Mycobacterium tuberculosis</name>
    <dbReference type="NCBI Taxonomy" id="1773"/>
    <lineage>
        <taxon>Bacteria</taxon>
        <taxon>Bacillati</taxon>
        <taxon>Actinomycetota</taxon>
        <taxon>Actinomycetes</taxon>
        <taxon>Mycobacteriales</taxon>
        <taxon>Mycobacteriaceae</taxon>
        <taxon>Mycobacterium</taxon>
        <taxon>Mycobacterium tuberculosis complex</taxon>
    </lineage>
</organism>
<protein>
    <submittedName>
        <fullName evidence="2">Uncharacterized protein</fullName>
    </submittedName>
</protein>
<dbReference type="EMBL" id="CFOH01001142">
    <property type="protein sequence ID" value="CFE79883.1"/>
    <property type="molecule type" value="Genomic_DNA"/>
</dbReference>
<dbReference type="Proteomes" id="UP000046947">
    <property type="component" value="Unassembled WGS sequence"/>
</dbReference>
<evidence type="ECO:0000313" key="6">
    <source>
        <dbReference type="Proteomes" id="UP000046947"/>
    </source>
</evidence>
<reference evidence="4 5" key="1">
    <citation type="submission" date="2015-03" db="EMBL/GenBank/DDBJ databases">
        <authorList>
            <consortium name="Pathogen Informatics"/>
        </authorList>
    </citation>
    <scope>NUCLEOTIDE SEQUENCE [LARGE SCALE GENOMIC DNA]</scope>
    <source>
        <strain evidence="2 5">C09601061</strain>
        <strain evidence="1 6">H09601792</strain>
        <strain evidence="3 4">M09401471</strain>
    </source>
</reference>
<gene>
    <name evidence="2" type="ORF">ERS007657_04301</name>
    <name evidence="1" type="ORF">ERS007688_04204</name>
    <name evidence="3" type="ORF">ERS007720_04119</name>
</gene>
<evidence type="ECO:0000313" key="2">
    <source>
        <dbReference type="EMBL" id="CFS15866.1"/>
    </source>
</evidence>
<evidence type="ECO:0000313" key="5">
    <source>
        <dbReference type="Proteomes" id="UP000046680"/>
    </source>
</evidence>
<dbReference type="AlphaFoldDB" id="A0A654U6Y8"/>
<sequence>MGQAQAVLELGQEGLRVAAIGVFHAVATENQHGQLGQVVAGEIVQLAAGQHLAHGGEAVAVEARAVSDTHGTTVRAMRFLPWDRRRYQPTGRLALPCFATEIAS</sequence>
<dbReference type="EMBL" id="CSAJ01000798">
    <property type="protein sequence ID" value="COX22463.1"/>
    <property type="molecule type" value="Genomic_DNA"/>
</dbReference>
<dbReference type="Proteomes" id="UP000046680">
    <property type="component" value="Unassembled WGS sequence"/>
</dbReference>
<evidence type="ECO:0000313" key="3">
    <source>
        <dbReference type="EMBL" id="COX22463.1"/>
    </source>
</evidence>
<evidence type="ECO:0000313" key="4">
    <source>
        <dbReference type="Proteomes" id="UP000044938"/>
    </source>
</evidence>
<proteinExistence type="predicted"/>
<evidence type="ECO:0000313" key="1">
    <source>
        <dbReference type="EMBL" id="CFE79883.1"/>
    </source>
</evidence>
<name>A0A654U6Y8_MYCTX</name>